<dbReference type="InterPro" id="IPR000014">
    <property type="entry name" value="PAS"/>
</dbReference>
<accession>A0A0F9XCK3</accession>
<gene>
    <name evidence="5" type="ORF">LCGC14_0237990</name>
</gene>
<dbReference type="Pfam" id="PF08447">
    <property type="entry name" value="PAS_3"/>
    <property type="match status" value="2"/>
</dbReference>
<dbReference type="EMBL" id="LAZR01000118">
    <property type="protein sequence ID" value="KKN89468.1"/>
    <property type="molecule type" value="Genomic_DNA"/>
</dbReference>
<dbReference type="NCBIfam" id="TIGR00229">
    <property type="entry name" value="sensory_box"/>
    <property type="match status" value="2"/>
</dbReference>
<dbReference type="PROSITE" id="PS50887">
    <property type="entry name" value="GGDEF"/>
    <property type="match status" value="1"/>
</dbReference>
<dbReference type="Gene3D" id="2.10.70.100">
    <property type="match status" value="1"/>
</dbReference>
<dbReference type="AlphaFoldDB" id="A0A0F9XCK3"/>
<dbReference type="CDD" id="cd01949">
    <property type="entry name" value="GGDEF"/>
    <property type="match status" value="1"/>
</dbReference>
<evidence type="ECO:0000259" key="3">
    <source>
        <dbReference type="PROSITE" id="PS50883"/>
    </source>
</evidence>
<evidence type="ECO:0000259" key="2">
    <source>
        <dbReference type="PROSITE" id="PS50113"/>
    </source>
</evidence>
<dbReference type="GO" id="GO:0006355">
    <property type="term" value="P:regulation of DNA-templated transcription"/>
    <property type="evidence" value="ECO:0007669"/>
    <property type="project" value="InterPro"/>
</dbReference>
<evidence type="ECO:0000313" key="5">
    <source>
        <dbReference type="EMBL" id="KKN89468.1"/>
    </source>
</evidence>
<dbReference type="CDD" id="cd00130">
    <property type="entry name" value="PAS"/>
    <property type="match status" value="3"/>
</dbReference>
<dbReference type="InterPro" id="IPR013655">
    <property type="entry name" value="PAS_fold_3"/>
</dbReference>
<dbReference type="Pfam" id="PF00990">
    <property type="entry name" value="GGDEF"/>
    <property type="match status" value="1"/>
</dbReference>
<dbReference type="Gene3D" id="3.30.70.270">
    <property type="match status" value="1"/>
</dbReference>
<dbReference type="SUPFAM" id="SSF141868">
    <property type="entry name" value="EAL domain-like"/>
    <property type="match status" value="1"/>
</dbReference>
<dbReference type="SMART" id="SM00052">
    <property type="entry name" value="EAL"/>
    <property type="match status" value="1"/>
</dbReference>
<dbReference type="SMART" id="SM00267">
    <property type="entry name" value="GGDEF"/>
    <property type="match status" value="1"/>
</dbReference>
<dbReference type="InterPro" id="IPR001610">
    <property type="entry name" value="PAC"/>
</dbReference>
<dbReference type="SMART" id="SM00086">
    <property type="entry name" value="PAC"/>
    <property type="match status" value="3"/>
</dbReference>
<proteinExistence type="predicted"/>
<dbReference type="SUPFAM" id="SSF55785">
    <property type="entry name" value="PYP-like sensor domain (PAS domain)"/>
    <property type="match status" value="3"/>
</dbReference>
<dbReference type="Gene3D" id="3.20.20.450">
    <property type="entry name" value="EAL domain"/>
    <property type="match status" value="1"/>
</dbReference>
<comment type="caution">
    <text evidence="5">The sequence shown here is derived from an EMBL/GenBank/DDBJ whole genome shotgun (WGS) entry which is preliminary data.</text>
</comment>
<name>A0A0F9XCK3_9ZZZZ</name>
<dbReference type="PANTHER" id="PTHR44757:SF4">
    <property type="entry name" value="DIGUANYLATE CYCLASE DGCE-RELATED"/>
    <property type="match status" value="1"/>
</dbReference>
<reference evidence="5" key="1">
    <citation type="journal article" date="2015" name="Nature">
        <title>Complex archaea that bridge the gap between prokaryotes and eukaryotes.</title>
        <authorList>
            <person name="Spang A."/>
            <person name="Saw J.H."/>
            <person name="Jorgensen S.L."/>
            <person name="Zaremba-Niedzwiedzka K."/>
            <person name="Martijn J."/>
            <person name="Lind A.E."/>
            <person name="van Eijk R."/>
            <person name="Schleper C."/>
            <person name="Guy L."/>
            <person name="Ettema T.J."/>
        </authorList>
    </citation>
    <scope>NUCLEOTIDE SEQUENCE</scope>
</reference>
<dbReference type="PANTHER" id="PTHR44757">
    <property type="entry name" value="DIGUANYLATE CYCLASE DGCP"/>
    <property type="match status" value="1"/>
</dbReference>
<dbReference type="InterPro" id="IPR029787">
    <property type="entry name" value="Nucleotide_cyclase"/>
</dbReference>
<dbReference type="Pfam" id="PF00563">
    <property type="entry name" value="EAL"/>
    <property type="match status" value="1"/>
</dbReference>
<dbReference type="PROSITE" id="PS50113">
    <property type="entry name" value="PAC"/>
    <property type="match status" value="2"/>
</dbReference>
<dbReference type="InterPro" id="IPR035965">
    <property type="entry name" value="PAS-like_dom_sf"/>
</dbReference>
<evidence type="ECO:0008006" key="6">
    <source>
        <dbReference type="Google" id="ProtNLM"/>
    </source>
</evidence>
<dbReference type="InterPro" id="IPR001633">
    <property type="entry name" value="EAL_dom"/>
</dbReference>
<dbReference type="InterPro" id="IPR035919">
    <property type="entry name" value="EAL_sf"/>
</dbReference>
<sequence length="838" mass="91242">MTDAAPHPSSPSLDALPDSKEAERWRFALESARSGVWDADLVAGTCYYSPSWKQMLGYADDELDGDPDLWLALVHPADRQLAIDSGERHIAGDTARIETEFRLRHKAGHWVWVLDRGQVVERDKHGRPTRMIGAQTDITAQKNVERQLALLNERIQLALDAGQVGLWQFEIESGRLVWDQRIRDIYGMGPGPAEVPRSTWHEHLHPDDAAAAERAIAITAETGEPMKTSYRIVKPNGEIRHLQALARRVHYSDAPPLLVGSIWDITEQVQNAAALAAEKECLRITLQSIGDAVISTDVGNRITFANPAAARLLRSAQAALVGANIDDVFPLVDEETEAPLASSTHRAVLSRRTVDREENAIFVRSDGSGRAVRDLASPIINPDGQVVGAVLVIQDITNARTLQRQLAYTARHDSLTGLLNRVAFEENLQAAIGRRDCALLYLDLDRFKMINDTVGHAAGDALLKMVARTLTGFLPRETVVGRLGGDEFAAVVPVADMDDATTIASGLLAEIRTRRLHWGGKHHEIGASIGIAAIDDPGLDLETATARADAACYAAKSAGRNRVSAYSASVGAAQRNLAQIQVASGLADALAERRLVVFGQEVRDLDAPSQPGHHIEILCRMMAADGSIIPPGQFIPAAERFGLMGSVDRWIIEHTLETHAASLRANGLSVAINLSANTLSDPELWPFVKTVIERTKVEPACLVFEITETAAVDNFAAAERFVRDARRAGCRISLDDFGAGLSSFAYLKRFRVDSIKIDGAFVRNLAKSRFDRAVVASIGTIAHELGVDVIAERIEDAESVTILRSLGIGYGQGFFFHRPQPLAELLQARQDAGIRKAS</sequence>
<feature type="domain" description="GGDEF" evidence="4">
    <location>
        <begin position="435"/>
        <end position="568"/>
    </location>
</feature>
<evidence type="ECO:0000259" key="4">
    <source>
        <dbReference type="PROSITE" id="PS50887"/>
    </source>
</evidence>
<organism evidence="5">
    <name type="scientific">marine sediment metagenome</name>
    <dbReference type="NCBI Taxonomy" id="412755"/>
    <lineage>
        <taxon>unclassified sequences</taxon>
        <taxon>metagenomes</taxon>
        <taxon>ecological metagenomes</taxon>
    </lineage>
</organism>
<feature type="domain" description="PAC" evidence="2">
    <location>
        <begin position="356"/>
        <end position="408"/>
    </location>
</feature>
<dbReference type="InterPro" id="IPR000700">
    <property type="entry name" value="PAS-assoc_C"/>
</dbReference>
<dbReference type="InterPro" id="IPR000160">
    <property type="entry name" value="GGDEF_dom"/>
</dbReference>
<feature type="domain" description="PAC" evidence="2">
    <location>
        <begin position="97"/>
        <end position="150"/>
    </location>
</feature>
<dbReference type="SUPFAM" id="SSF55073">
    <property type="entry name" value="Nucleotide cyclase"/>
    <property type="match status" value="1"/>
</dbReference>
<feature type="domain" description="PAS" evidence="1">
    <location>
        <begin position="278"/>
        <end position="351"/>
    </location>
</feature>
<protein>
    <recommendedName>
        <fullName evidence="6">Diguanylate cyclase/phosphodiesterase with PAS/PAC sensor(S)</fullName>
    </recommendedName>
</protein>
<dbReference type="CDD" id="cd01948">
    <property type="entry name" value="EAL"/>
    <property type="match status" value="1"/>
</dbReference>
<dbReference type="InterPro" id="IPR052155">
    <property type="entry name" value="Biofilm_reg_signaling"/>
</dbReference>
<dbReference type="NCBIfam" id="TIGR00254">
    <property type="entry name" value="GGDEF"/>
    <property type="match status" value="1"/>
</dbReference>
<dbReference type="PROSITE" id="PS50112">
    <property type="entry name" value="PAS"/>
    <property type="match status" value="2"/>
</dbReference>
<evidence type="ECO:0000259" key="1">
    <source>
        <dbReference type="PROSITE" id="PS50112"/>
    </source>
</evidence>
<dbReference type="Gene3D" id="3.30.450.20">
    <property type="entry name" value="PAS domain"/>
    <property type="match status" value="3"/>
</dbReference>
<dbReference type="Pfam" id="PF00989">
    <property type="entry name" value="PAS"/>
    <property type="match status" value="1"/>
</dbReference>
<dbReference type="PROSITE" id="PS50883">
    <property type="entry name" value="EAL"/>
    <property type="match status" value="1"/>
</dbReference>
<dbReference type="InterPro" id="IPR043128">
    <property type="entry name" value="Rev_trsase/Diguanyl_cyclase"/>
</dbReference>
<dbReference type="InterPro" id="IPR013767">
    <property type="entry name" value="PAS_fold"/>
</dbReference>
<feature type="domain" description="PAS" evidence="1">
    <location>
        <begin position="21"/>
        <end position="93"/>
    </location>
</feature>
<dbReference type="SMART" id="SM00091">
    <property type="entry name" value="PAS"/>
    <property type="match status" value="3"/>
</dbReference>
<feature type="domain" description="EAL" evidence="3">
    <location>
        <begin position="579"/>
        <end position="833"/>
    </location>
</feature>